<feature type="region of interest" description="Disordered" evidence="1">
    <location>
        <begin position="1"/>
        <end position="31"/>
    </location>
</feature>
<evidence type="ECO:0000313" key="3">
    <source>
        <dbReference type="Proteomes" id="UP000324748"/>
    </source>
</evidence>
<gene>
    <name evidence="2" type="ORF">PGT21_006579</name>
</gene>
<name>A0A5B0N7Y6_PUCGR</name>
<reference evidence="2 3" key="1">
    <citation type="submission" date="2019-05" db="EMBL/GenBank/DDBJ databases">
        <title>Emergence of the Ug99 lineage of the wheat stem rust pathogen through somatic hybridization.</title>
        <authorList>
            <person name="Li F."/>
            <person name="Upadhyaya N.M."/>
            <person name="Sperschneider J."/>
            <person name="Matny O."/>
            <person name="Nguyen-Phuc H."/>
            <person name="Mago R."/>
            <person name="Raley C."/>
            <person name="Miller M.E."/>
            <person name="Silverstein K.A.T."/>
            <person name="Henningsen E."/>
            <person name="Hirsch C.D."/>
            <person name="Visser B."/>
            <person name="Pretorius Z.A."/>
            <person name="Steffenson B.J."/>
            <person name="Schwessinger B."/>
            <person name="Dodds P.N."/>
            <person name="Figueroa M."/>
        </authorList>
    </citation>
    <scope>NUCLEOTIDE SEQUENCE [LARGE SCALE GENOMIC DNA]</scope>
    <source>
        <strain evidence="2">21-0</strain>
    </source>
</reference>
<dbReference type="AlphaFoldDB" id="A0A5B0N7Y6"/>
<comment type="caution">
    <text evidence="2">The sequence shown here is derived from an EMBL/GenBank/DDBJ whole genome shotgun (WGS) entry which is preliminary data.</text>
</comment>
<protein>
    <submittedName>
        <fullName evidence="2">Uncharacterized protein</fullName>
    </submittedName>
</protein>
<dbReference type="EMBL" id="VSWC01000106">
    <property type="protein sequence ID" value="KAA1085417.1"/>
    <property type="molecule type" value="Genomic_DNA"/>
</dbReference>
<keyword evidence="3" id="KW-1185">Reference proteome</keyword>
<proteinExistence type="predicted"/>
<organism evidence="2 3">
    <name type="scientific">Puccinia graminis f. sp. tritici</name>
    <dbReference type="NCBI Taxonomy" id="56615"/>
    <lineage>
        <taxon>Eukaryota</taxon>
        <taxon>Fungi</taxon>
        <taxon>Dikarya</taxon>
        <taxon>Basidiomycota</taxon>
        <taxon>Pucciniomycotina</taxon>
        <taxon>Pucciniomycetes</taxon>
        <taxon>Pucciniales</taxon>
        <taxon>Pucciniaceae</taxon>
        <taxon>Puccinia</taxon>
    </lineage>
</organism>
<feature type="compositionally biased region" description="Low complexity" evidence="1">
    <location>
        <begin position="9"/>
        <end position="18"/>
    </location>
</feature>
<evidence type="ECO:0000313" key="2">
    <source>
        <dbReference type="EMBL" id="KAA1085417.1"/>
    </source>
</evidence>
<dbReference type="Proteomes" id="UP000324748">
    <property type="component" value="Unassembled WGS sequence"/>
</dbReference>
<evidence type="ECO:0000256" key="1">
    <source>
        <dbReference type="SAM" id="MobiDB-lite"/>
    </source>
</evidence>
<accession>A0A5B0N7Y6</accession>
<sequence>MAGQAWDDLPASLSSSYLPPTPQFPHSKSTTARTIAYRERSHNPIQVKIVTESLATRT</sequence>